<protein>
    <submittedName>
        <fullName evidence="2">Uncharacterized protein</fullName>
    </submittedName>
</protein>
<gene>
    <name evidence="2" type="ORF">PF011_g24321</name>
</gene>
<comment type="caution">
    <text evidence="2">The sequence shown here is derived from an EMBL/GenBank/DDBJ whole genome shotgun (WGS) entry which is preliminary data.</text>
</comment>
<organism evidence="2 3">
    <name type="scientific">Phytophthora fragariae</name>
    <dbReference type="NCBI Taxonomy" id="53985"/>
    <lineage>
        <taxon>Eukaryota</taxon>
        <taxon>Sar</taxon>
        <taxon>Stramenopiles</taxon>
        <taxon>Oomycota</taxon>
        <taxon>Peronosporomycetes</taxon>
        <taxon>Peronosporales</taxon>
        <taxon>Peronosporaceae</taxon>
        <taxon>Phytophthora</taxon>
    </lineage>
</organism>
<feature type="compositionally biased region" description="Low complexity" evidence="1">
    <location>
        <begin position="145"/>
        <end position="161"/>
    </location>
</feature>
<accession>A0A6A3I318</accession>
<evidence type="ECO:0000313" key="3">
    <source>
        <dbReference type="Proteomes" id="UP000460718"/>
    </source>
</evidence>
<proteinExistence type="predicted"/>
<name>A0A6A3I318_9STRA</name>
<evidence type="ECO:0000256" key="1">
    <source>
        <dbReference type="SAM" id="MobiDB-lite"/>
    </source>
</evidence>
<evidence type="ECO:0000313" key="2">
    <source>
        <dbReference type="EMBL" id="KAE8975812.1"/>
    </source>
</evidence>
<feature type="region of interest" description="Disordered" evidence="1">
    <location>
        <begin position="128"/>
        <end position="174"/>
    </location>
</feature>
<dbReference type="EMBL" id="QXFW01002741">
    <property type="protein sequence ID" value="KAE8975812.1"/>
    <property type="molecule type" value="Genomic_DNA"/>
</dbReference>
<dbReference type="AlphaFoldDB" id="A0A6A3I318"/>
<sequence>MTSSTRSNTTGGSSTVPVTLFIPVAAPQRKSTSHAALVQWRKLRSEYEDEVAMRCKNDAKMMDVLVSVKKSFDKRLLTGWCDFEWDVDVATISDEFILKKIDKILSSVNNNSEPDEAALQIECRHGHVQATAPTESAPDTDHAHGAGTTPAAATATSSSGEDTGGEAAGIAITPGESSAGIDVIVVDDTAASPVAPSTSPSRSSSRIA</sequence>
<dbReference type="Proteomes" id="UP000460718">
    <property type="component" value="Unassembled WGS sequence"/>
</dbReference>
<reference evidence="2 3" key="1">
    <citation type="submission" date="2018-09" db="EMBL/GenBank/DDBJ databases">
        <title>Genomic investigation of the strawberry pathogen Phytophthora fragariae indicates pathogenicity is determined by transcriptional variation in three key races.</title>
        <authorList>
            <person name="Adams T.M."/>
            <person name="Armitage A.D."/>
            <person name="Sobczyk M.K."/>
            <person name="Bates H.J."/>
            <person name="Dunwell J.M."/>
            <person name="Nellist C.F."/>
            <person name="Harrison R.J."/>
        </authorList>
    </citation>
    <scope>NUCLEOTIDE SEQUENCE [LARGE SCALE GENOMIC DNA]</scope>
    <source>
        <strain evidence="2 3">SCRP245</strain>
    </source>
</reference>